<evidence type="ECO:0000313" key="2">
    <source>
        <dbReference type="Proteomes" id="UP000000546"/>
    </source>
</evidence>
<dbReference type="eggNOG" id="ENOG5033PTQ">
    <property type="taxonomic scope" value="Bacteria"/>
</dbReference>
<sequence>MPMLVSAWANANIQIYPSKGIFGLEQGCRTDPSKYEANGSSYKANGSSIVCDFSQAVDNEVIRKQAEQLFVQGLKQNFGEQVVDTISQKTKSRTYIASLEVLRASEYMVKKDSTTEIFLPVTLSIKLTNILSGEVIYSDSATLSQPIQVLSSDIESATTKAAIKQQFQSTLLTLTQQVTQELKSKLKVSETETQVIDQWKSYLVLDKGFKQGIAAQDELSSTEGDLIRVVHADSDYAVAVPILMQGNSKRFSKVSTNTRQAMNKPKALVVDVLTYKSESEQGESEDLIEQIFSDAVGEQASFTLTPVNRRYSAMAQSISEQTALAQSEDINQRELPEFFIRINVIPVIAYQQQIGKMTQQQVLHSEVFAEMIDRSGRVIYSAHATDDIKDVFSEGMGFSLEARKEVVLKNALLKLGQQFQKGIQFTRSDLKVSSSSGHNITIDDAGERLSTGMKVHVYHSDKAAGRNILIPTWEATVLERQGAKVTAQLDFPVNSSDRLPVRSGDRILLDSSAPVGDSKQSRVLCPSLPTEQVGEIPFDGFGPLIYHAFASQSKRPFYATGSSFKGQTLLKDSVVAKTENTGFKKDMNVNFHIPKDECLQPVLKIEVKQDSIKCNADKSNCDATLVMASGARIFNQKSEKIGAYGLQQEITLKGIDHQHRNEMYNIQMFEALPKILNQIVQKADSSQ</sequence>
<organism evidence="1 2">
    <name type="scientific">Psychrobacter arcticus (strain DSM 17307 / VKM B-2377 / 273-4)</name>
    <dbReference type="NCBI Taxonomy" id="259536"/>
    <lineage>
        <taxon>Bacteria</taxon>
        <taxon>Pseudomonadati</taxon>
        <taxon>Pseudomonadota</taxon>
        <taxon>Gammaproteobacteria</taxon>
        <taxon>Moraxellales</taxon>
        <taxon>Moraxellaceae</taxon>
        <taxon>Psychrobacter</taxon>
    </lineage>
</organism>
<dbReference type="EMBL" id="CP000082">
    <property type="protein sequence ID" value="AAZ18736.1"/>
    <property type="molecule type" value="Genomic_DNA"/>
</dbReference>
<dbReference type="KEGG" id="par:Psyc_0883"/>
<dbReference type="OrthoDB" id="6708026at2"/>
<evidence type="ECO:0000313" key="1">
    <source>
        <dbReference type="EMBL" id="AAZ18736.1"/>
    </source>
</evidence>
<dbReference type="AlphaFoldDB" id="Q4FTC2"/>
<reference evidence="1 2" key="1">
    <citation type="journal article" date="2010" name="Appl. Environ. Microbiol.">
        <title>The genome sequence of Psychrobacter arcticus 273-4, a psychroactive Siberian permafrost bacterium, reveals mechanisms for adaptation to low-temperature growth.</title>
        <authorList>
            <person name="Ayala-del-Rio H.L."/>
            <person name="Chain P.S."/>
            <person name="Grzymski J.J."/>
            <person name="Ponder M.A."/>
            <person name="Ivanova N."/>
            <person name="Bergholz P.W."/>
            <person name="Di Bartolo G."/>
            <person name="Hauser L."/>
            <person name="Land M."/>
            <person name="Bakermans C."/>
            <person name="Rodrigues D."/>
            <person name="Klappenbach J."/>
            <person name="Zarka D."/>
            <person name="Larimer F."/>
            <person name="Richardson P."/>
            <person name="Murray A."/>
            <person name="Thomashow M."/>
            <person name="Tiedje J.M."/>
        </authorList>
    </citation>
    <scope>NUCLEOTIDE SEQUENCE [LARGE SCALE GENOMIC DNA]</scope>
    <source>
        <strain evidence="2">DSM 17307 / VKM B-2377 / 273-4</strain>
    </source>
</reference>
<dbReference type="STRING" id="259536.Psyc_0883"/>
<gene>
    <name evidence="1" type="ordered locus">Psyc_0883</name>
</gene>
<keyword evidence="2" id="KW-1185">Reference proteome</keyword>
<proteinExistence type="predicted"/>
<dbReference type="RefSeq" id="WP_011280160.1">
    <property type="nucleotide sequence ID" value="NC_007204.1"/>
</dbReference>
<accession>Q4FTC2</accession>
<dbReference type="Proteomes" id="UP000000546">
    <property type="component" value="Chromosome"/>
</dbReference>
<name>Q4FTC2_PSYA2</name>
<dbReference type="HOGENOM" id="CLU_403697_0_0_6"/>
<protein>
    <submittedName>
        <fullName evidence="1">Uncharacterized protein</fullName>
    </submittedName>
</protein>